<evidence type="ECO:0000313" key="2">
    <source>
        <dbReference type="Proteomes" id="UP000294933"/>
    </source>
</evidence>
<dbReference type="Proteomes" id="UP000294933">
    <property type="component" value="Unassembled WGS sequence"/>
</dbReference>
<gene>
    <name evidence="1" type="ORF">BD410DRAFT_203448</name>
</gene>
<dbReference type="AlphaFoldDB" id="A0A4Y7PHI0"/>
<reference evidence="1 2" key="1">
    <citation type="submission" date="2018-06" db="EMBL/GenBank/DDBJ databases">
        <title>A transcriptomic atlas of mushroom development highlights an independent origin of complex multicellularity.</title>
        <authorList>
            <consortium name="DOE Joint Genome Institute"/>
            <person name="Krizsan K."/>
            <person name="Almasi E."/>
            <person name="Merenyi Z."/>
            <person name="Sahu N."/>
            <person name="Viragh M."/>
            <person name="Koszo T."/>
            <person name="Mondo S."/>
            <person name="Kiss B."/>
            <person name="Balint B."/>
            <person name="Kues U."/>
            <person name="Barry K."/>
            <person name="Hegedus J.C."/>
            <person name="Henrissat B."/>
            <person name="Johnson J."/>
            <person name="Lipzen A."/>
            <person name="Ohm R."/>
            <person name="Nagy I."/>
            <person name="Pangilinan J."/>
            <person name="Yan J."/>
            <person name="Xiong Y."/>
            <person name="Grigoriev I.V."/>
            <person name="Hibbett D.S."/>
            <person name="Nagy L.G."/>
        </authorList>
    </citation>
    <scope>NUCLEOTIDE SEQUENCE [LARGE SCALE GENOMIC DNA]</scope>
    <source>
        <strain evidence="1 2">SZMC22713</strain>
    </source>
</reference>
<accession>A0A4Y7PHI0</accession>
<sequence>MDLLQMLPNLHELTFRNISRKAACDQPAASLFDSLSSEHPWSGYLCPELQDVTLVNVSVKSRTAGNGANPTTEDIVARPYPGEDANVRESLRAFVIYRSRIKATLARLDISE</sequence>
<dbReference type="VEuPathDB" id="FungiDB:BD410DRAFT_203448"/>
<dbReference type="EMBL" id="ML170335">
    <property type="protein sequence ID" value="TDL14468.1"/>
    <property type="molecule type" value="Genomic_DNA"/>
</dbReference>
<evidence type="ECO:0000313" key="1">
    <source>
        <dbReference type="EMBL" id="TDL14468.1"/>
    </source>
</evidence>
<name>A0A4Y7PHI0_9AGAM</name>
<organism evidence="1 2">
    <name type="scientific">Rickenella mellea</name>
    <dbReference type="NCBI Taxonomy" id="50990"/>
    <lineage>
        <taxon>Eukaryota</taxon>
        <taxon>Fungi</taxon>
        <taxon>Dikarya</taxon>
        <taxon>Basidiomycota</taxon>
        <taxon>Agaricomycotina</taxon>
        <taxon>Agaricomycetes</taxon>
        <taxon>Hymenochaetales</taxon>
        <taxon>Rickenellaceae</taxon>
        <taxon>Rickenella</taxon>
    </lineage>
</organism>
<keyword evidence="2" id="KW-1185">Reference proteome</keyword>
<protein>
    <submittedName>
        <fullName evidence="1">Uncharacterized protein</fullName>
    </submittedName>
</protein>
<proteinExistence type="predicted"/>